<dbReference type="RefSeq" id="WP_168737495.1">
    <property type="nucleotide sequence ID" value="NZ_JABAHZ010000001.1"/>
</dbReference>
<dbReference type="Proteomes" id="UP000552864">
    <property type="component" value="Unassembled WGS sequence"/>
</dbReference>
<evidence type="ECO:0008006" key="3">
    <source>
        <dbReference type="Google" id="ProtNLM"/>
    </source>
</evidence>
<sequence length="121" mass="13340">MSARYFRMLLLLPLLLVVLASGSEVSIRVYITGHLKNQPGYPPVDFRGMMVLIKCKQQLLAQARVDSTGTFHADFIPPAKGSIDFFCAAIGMKPLLLASVQTFDSDTPDMNFPLPAIPEKK</sequence>
<comment type="caution">
    <text evidence="1">The sequence shown here is derived from an EMBL/GenBank/DDBJ whole genome shotgun (WGS) entry which is preliminary data.</text>
</comment>
<evidence type="ECO:0000313" key="1">
    <source>
        <dbReference type="EMBL" id="NLR78147.1"/>
    </source>
</evidence>
<reference evidence="1 2" key="1">
    <citation type="submission" date="2020-04" db="EMBL/GenBank/DDBJ databases">
        <authorList>
            <person name="Yin C."/>
        </authorList>
    </citation>
    <scope>NUCLEOTIDE SEQUENCE [LARGE SCALE GENOMIC DNA]</scope>
    <source>
        <strain evidence="1 2">Ak56</strain>
    </source>
</reference>
<name>A0A847SH86_9BACT</name>
<dbReference type="AlphaFoldDB" id="A0A847SH86"/>
<organism evidence="1 2">
    <name type="scientific">Chitinophaga eiseniae</name>
    <dbReference type="NCBI Taxonomy" id="634771"/>
    <lineage>
        <taxon>Bacteria</taxon>
        <taxon>Pseudomonadati</taxon>
        <taxon>Bacteroidota</taxon>
        <taxon>Chitinophagia</taxon>
        <taxon>Chitinophagales</taxon>
        <taxon>Chitinophagaceae</taxon>
        <taxon>Chitinophaga</taxon>
    </lineage>
</organism>
<protein>
    <recommendedName>
        <fullName evidence="3">Carboxypeptidase regulatory-like domain-containing protein</fullName>
    </recommendedName>
</protein>
<accession>A0A847SH86</accession>
<proteinExistence type="predicted"/>
<gene>
    <name evidence="1" type="ORF">HGH91_05900</name>
</gene>
<evidence type="ECO:0000313" key="2">
    <source>
        <dbReference type="Proteomes" id="UP000552864"/>
    </source>
</evidence>
<keyword evidence="2" id="KW-1185">Reference proteome</keyword>
<dbReference type="EMBL" id="JABAHZ010000001">
    <property type="protein sequence ID" value="NLR78147.1"/>
    <property type="molecule type" value="Genomic_DNA"/>
</dbReference>